<gene>
    <name evidence="1" type="ORF">Anapl_08569</name>
</gene>
<reference evidence="1" key="1">
    <citation type="submission" date="2010-04" db="EMBL/GenBank/DDBJ databases">
        <title>The genome sequence and transcriptome of duck provide insight into the interaction host.</title>
        <authorList>
            <person name="Li N."/>
        </authorList>
    </citation>
    <scope>NUCLEOTIDE SEQUENCE</scope>
</reference>
<dbReference type="EMBL" id="KB742383">
    <property type="protein sequence ID" value="EOB09213.1"/>
    <property type="molecule type" value="Genomic_DNA"/>
</dbReference>
<dbReference type="Proteomes" id="UP000296049">
    <property type="component" value="Unassembled WGS sequence"/>
</dbReference>
<keyword evidence="2" id="KW-1185">Reference proteome</keyword>
<evidence type="ECO:0000313" key="1">
    <source>
        <dbReference type="EMBL" id="EOB09213.1"/>
    </source>
</evidence>
<protein>
    <submittedName>
        <fullName evidence="1">Uncharacterized protein</fullName>
    </submittedName>
</protein>
<proteinExistence type="predicted"/>
<name>R0M8T4_ANAPL</name>
<organism evidence="1 2">
    <name type="scientific">Anas platyrhynchos</name>
    <name type="common">Mallard</name>
    <name type="synonym">Anas boschas</name>
    <dbReference type="NCBI Taxonomy" id="8839"/>
    <lineage>
        <taxon>Eukaryota</taxon>
        <taxon>Metazoa</taxon>
        <taxon>Chordata</taxon>
        <taxon>Craniata</taxon>
        <taxon>Vertebrata</taxon>
        <taxon>Euteleostomi</taxon>
        <taxon>Archelosauria</taxon>
        <taxon>Archosauria</taxon>
        <taxon>Dinosauria</taxon>
        <taxon>Saurischia</taxon>
        <taxon>Theropoda</taxon>
        <taxon>Coelurosauria</taxon>
        <taxon>Aves</taxon>
        <taxon>Neognathae</taxon>
        <taxon>Galloanserae</taxon>
        <taxon>Anseriformes</taxon>
        <taxon>Anatidae</taxon>
        <taxon>Anatinae</taxon>
        <taxon>Anas</taxon>
    </lineage>
</organism>
<sequence>MEEPIFLKPLLIPGSVQWQDTVSAIEQYTHPRSHGIRWDLAAEECEHPNGCVCKAWRKSDMDDSWDSTEGAQWCHLAPPAWARPVLLQAGVLPALERTHVSCMAAVTACAALPAGWEVCSLNPFPIPESCVPKLRQRALLYLRKTRSGWSIALACPGHVALLQSITSECTFTCKCELCSGEVCKYYGEALRVTFPSLTCRVPLSEVQACGLLVLLLCSPRGRLARHSPCTQLLQSAVAGCVKCERYQPLLSNMQSATRVSRARSQGPQQGPHYTYLSELTTGLGNWNFPLRILLRGRGGLSAIQTTEYPTVRVVLPVLQQLRLCNALSDQGLVTCVGNSLPVTPQHHLLKGREMLNEEPP</sequence>
<dbReference type="AlphaFoldDB" id="R0M8T4"/>
<evidence type="ECO:0000313" key="2">
    <source>
        <dbReference type="Proteomes" id="UP000296049"/>
    </source>
</evidence>
<accession>R0M8T4</accession>